<reference evidence="3 4" key="1">
    <citation type="submission" date="2018-04" db="EMBL/GenBank/DDBJ databases">
        <title>Genomic Encyclopedia of Archaeal and Bacterial Type Strains, Phase II (KMG-II): from individual species to whole genera.</title>
        <authorList>
            <person name="Goeker M."/>
        </authorList>
    </citation>
    <scope>NUCLEOTIDE SEQUENCE [LARGE SCALE GENOMIC DNA]</scope>
    <source>
        <strain evidence="3 4">DSM 26809</strain>
    </source>
</reference>
<dbReference type="RefSeq" id="WP_107828347.1">
    <property type="nucleotide sequence ID" value="NZ_CP160205.1"/>
</dbReference>
<dbReference type="Gene3D" id="3.40.50.1110">
    <property type="entry name" value="SGNH hydrolase"/>
    <property type="match status" value="1"/>
</dbReference>
<evidence type="ECO:0000256" key="1">
    <source>
        <dbReference type="SAM" id="SignalP"/>
    </source>
</evidence>
<keyword evidence="1" id="KW-0732">Signal</keyword>
<organism evidence="3 4">
    <name type="scientific">Mucilaginibacter yixingensis</name>
    <dbReference type="NCBI Taxonomy" id="1295612"/>
    <lineage>
        <taxon>Bacteria</taxon>
        <taxon>Pseudomonadati</taxon>
        <taxon>Bacteroidota</taxon>
        <taxon>Sphingobacteriia</taxon>
        <taxon>Sphingobacteriales</taxon>
        <taxon>Sphingobacteriaceae</taxon>
        <taxon>Mucilaginibacter</taxon>
    </lineage>
</organism>
<accession>A0A2T5JBB9</accession>
<dbReference type="GO" id="GO:0016788">
    <property type="term" value="F:hydrolase activity, acting on ester bonds"/>
    <property type="evidence" value="ECO:0007669"/>
    <property type="project" value="UniProtKB-ARBA"/>
</dbReference>
<evidence type="ECO:0000259" key="2">
    <source>
        <dbReference type="Pfam" id="PF13472"/>
    </source>
</evidence>
<dbReference type="EMBL" id="QAOQ01000003">
    <property type="protein sequence ID" value="PTQ98166.1"/>
    <property type="molecule type" value="Genomic_DNA"/>
</dbReference>
<protein>
    <submittedName>
        <fullName evidence="3">Lysophospholipase L1-like esterase</fullName>
    </submittedName>
</protein>
<proteinExistence type="predicted"/>
<dbReference type="Proteomes" id="UP000244168">
    <property type="component" value="Unassembled WGS sequence"/>
</dbReference>
<dbReference type="InterPro" id="IPR036514">
    <property type="entry name" value="SGNH_hydro_sf"/>
</dbReference>
<gene>
    <name evidence="3" type="ORF">C8P68_103326</name>
</gene>
<dbReference type="InterPro" id="IPR013830">
    <property type="entry name" value="SGNH_hydro"/>
</dbReference>
<comment type="caution">
    <text evidence="3">The sequence shown here is derived from an EMBL/GenBank/DDBJ whole genome shotgun (WGS) entry which is preliminary data.</text>
</comment>
<feature type="domain" description="SGNH hydrolase-type esterase" evidence="2">
    <location>
        <begin position="40"/>
        <end position="217"/>
    </location>
</feature>
<name>A0A2T5JBB9_9SPHI</name>
<dbReference type="SUPFAM" id="SSF52266">
    <property type="entry name" value="SGNH hydrolase"/>
    <property type="match status" value="1"/>
</dbReference>
<evidence type="ECO:0000313" key="4">
    <source>
        <dbReference type="Proteomes" id="UP000244168"/>
    </source>
</evidence>
<evidence type="ECO:0000313" key="3">
    <source>
        <dbReference type="EMBL" id="PTQ98166.1"/>
    </source>
</evidence>
<keyword evidence="4" id="KW-1185">Reference proteome</keyword>
<feature type="signal peptide" evidence="1">
    <location>
        <begin position="1"/>
        <end position="22"/>
    </location>
</feature>
<dbReference type="OrthoDB" id="1092902at2"/>
<dbReference type="Pfam" id="PF13472">
    <property type="entry name" value="Lipase_GDSL_2"/>
    <property type="match status" value="1"/>
</dbReference>
<dbReference type="AlphaFoldDB" id="A0A2T5JBB9"/>
<feature type="chain" id="PRO_5015394796" evidence="1">
    <location>
        <begin position="23"/>
        <end position="235"/>
    </location>
</feature>
<sequence length="235" mass="25280">MIKSLIKCFIGVAMLTSTTAFAQSTPMSDKKLNILTLGDSNGSFPHSWPVQIKLALPNSEVFNISKSGRTVGFVNNGDTTLNALMIIDESLKKAAEHTGDKPYDFVVIDLGTNDGKAVFADKQSEVPANYEKLIKTIQGSIYSVINHAKIVIISPTPYGSKAEGTEKYAGGSARVKAMSIAFEKIAKKYHCLFVNGLKIEGLDIESQTADGLHLDATASRKLIEPVVTAMLAAKK</sequence>